<dbReference type="InterPro" id="IPR002878">
    <property type="entry name" value="ChsH2_C"/>
</dbReference>
<dbReference type="PANTHER" id="PTHR34075:SF5">
    <property type="entry name" value="BLR3430 PROTEIN"/>
    <property type="match status" value="1"/>
</dbReference>
<dbReference type="Pfam" id="PF01796">
    <property type="entry name" value="OB_ChsH2_C"/>
    <property type="match status" value="1"/>
</dbReference>
<dbReference type="Gene3D" id="6.10.30.10">
    <property type="match status" value="1"/>
</dbReference>
<protein>
    <submittedName>
        <fullName evidence="3">DNA-binding protein</fullName>
    </submittedName>
</protein>
<dbReference type="EMBL" id="NJGD01000026">
    <property type="protein sequence ID" value="PJR09882.1"/>
    <property type="molecule type" value="Genomic_DNA"/>
</dbReference>
<dbReference type="InterPro" id="IPR022002">
    <property type="entry name" value="ChsH2_Znr"/>
</dbReference>
<organism evidence="3 4">
    <name type="scientific">Rhizobium meliloti</name>
    <name type="common">Ensifer meliloti</name>
    <name type="synonym">Sinorhizobium meliloti</name>
    <dbReference type="NCBI Taxonomy" id="382"/>
    <lineage>
        <taxon>Bacteria</taxon>
        <taxon>Pseudomonadati</taxon>
        <taxon>Pseudomonadota</taxon>
        <taxon>Alphaproteobacteria</taxon>
        <taxon>Hyphomicrobiales</taxon>
        <taxon>Rhizobiaceae</taxon>
        <taxon>Sinorhizobium/Ensifer group</taxon>
        <taxon>Sinorhizobium</taxon>
    </lineage>
</organism>
<feature type="domain" description="ChsH2 rubredoxin-like zinc ribbon" evidence="2">
    <location>
        <begin position="16"/>
        <end position="51"/>
    </location>
</feature>
<dbReference type="GO" id="GO:0003677">
    <property type="term" value="F:DNA binding"/>
    <property type="evidence" value="ECO:0007669"/>
    <property type="project" value="UniProtKB-KW"/>
</dbReference>
<name>A0A2J0YU04_RHIML</name>
<dbReference type="Pfam" id="PF12172">
    <property type="entry name" value="zf-ChsH2"/>
    <property type="match status" value="1"/>
</dbReference>
<accession>A0A2J0YU04</accession>
<evidence type="ECO:0000313" key="3">
    <source>
        <dbReference type="EMBL" id="PJR09882.1"/>
    </source>
</evidence>
<sequence length="139" mass="15429">MSAPQPTLSPLTRPYWEALNAGSLTFQRCEECEHAWLPAREACPSCLSPRWVRTQAAGTGRVVSWVIYHIAYAEHLAARIPYNVAVVKLEEGPRMLTSIVDCDSADLRIDACVKLKVTEENGLPLPYFVLAEADEEVGE</sequence>
<evidence type="ECO:0000259" key="1">
    <source>
        <dbReference type="Pfam" id="PF01796"/>
    </source>
</evidence>
<reference evidence="3 4" key="1">
    <citation type="submission" date="2017-06" db="EMBL/GenBank/DDBJ databases">
        <title>Ensifer strains isolated from leguminous trees and herbs display diverse denitrification phenotypes with some acting as strong N2O sinks.</title>
        <authorList>
            <person name="Woliy K."/>
            <person name="Mania D."/>
            <person name="Bakken L.R."/>
            <person name="Frostegard A."/>
        </authorList>
    </citation>
    <scope>NUCLEOTIDE SEQUENCE [LARGE SCALE GENOMIC DNA]</scope>
    <source>
        <strain evidence="3 4">AC50a</strain>
    </source>
</reference>
<dbReference type="AlphaFoldDB" id="A0A2J0YU04"/>
<dbReference type="SUPFAM" id="SSF50249">
    <property type="entry name" value="Nucleic acid-binding proteins"/>
    <property type="match status" value="1"/>
</dbReference>
<dbReference type="InterPro" id="IPR012340">
    <property type="entry name" value="NA-bd_OB-fold"/>
</dbReference>
<keyword evidence="3" id="KW-0238">DNA-binding</keyword>
<evidence type="ECO:0000259" key="2">
    <source>
        <dbReference type="Pfam" id="PF12172"/>
    </source>
</evidence>
<dbReference type="InterPro" id="IPR052513">
    <property type="entry name" value="Thioester_dehydratase-like"/>
</dbReference>
<comment type="caution">
    <text evidence="3">The sequence shown here is derived from an EMBL/GenBank/DDBJ whole genome shotgun (WGS) entry which is preliminary data.</text>
</comment>
<dbReference type="PANTHER" id="PTHR34075">
    <property type="entry name" value="BLR3430 PROTEIN"/>
    <property type="match status" value="1"/>
</dbReference>
<gene>
    <name evidence="3" type="ORF">CEJ86_30170</name>
</gene>
<dbReference type="RefSeq" id="WP_100674691.1">
    <property type="nucleotide sequence ID" value="NZ_NJGD01000026.1"/>
</dbReference>
<dbReference type="Proteomes" id="UP000231987">
    <property type="component" value="Unassembled WGS sequence"/>
</dbReference>
<feature type="domain" description="ChsH2 C-terminal OB-fold" evidence="1">
    <location>
        <begin position="55"/>
        <end position="116"/>
    </location>
</feature>
<evidence type="ECO:0000313" key="4">
    <source>
        <dbReference type="Proteomes" id="UP000231987"/>
    </source>
</evidence>
<proteinExistence type="predicted"/>